<name>D2KFQ4_9FIRM</name>
<feature type="non-terminal residue" evidence="4">
    <location>
        <position position="267"/>
    </location>
</feature>
<feature type="domain" description="Glycosyl hydrolase family 13 catalytic" evidence="3">
    <location>
        <begin position="3"/>
        <end position="137"/>
    </location>
</feature>
<dbReference type="InterPro" id="IPR006047">
    <property type="entry name" value="GH13_cat_dom"/>
</dbReference>
<keyword evidence="1" id="KW-0378">Hydrolase</keyword>
<reference evidence="4" key="1">
    <citation type="journal article" date="2010" name="Appl. Environ. Microbiol.">
        <title>Cellulosilyticum ruminicola, a newly described rumen bacterium that possesses redundant fibrolytic-protein-encoding genes and degrades lignocellulose with multiple carbohydrate- borne fibrolytic enzymes.</title>
        <authorList>
            <person name="Cai S."/>
            <person name="Li J."/>
            <person name="Hu F.Z."/>
            <person name="Zhang K."/>
            <person name="Luo Y."/>
            <person name="Janto B."/>
            <person name="Boissy R."/>
            <person name="Ehrlich G."/>
            <person name="Dong X."/>
        </authorList>
    </citation>
    <scope>NUCLEOTIDE SEQUENCE</scope>
    <source>
        <strain evidence="4">CGMCC 1.5065</strain>
    </source>
</reference>
<dbReference type="CAZy" id="GH13">
    <property type="family name" value="Glycoside Hydrolase Family 13"/>
</dbReference>
<evidence type="ECO:0000259" key="3">
    <source>
        <dbReference type="Pfam" id="PF00128"/>
    </source>
</evidence>
<dbReference type="Gene3D" id="3.20.20.80">
    <property type="entry name" value="Glycosidases"/>
    <property type="match status" value="1"/>
</dbReference>
<dbReference type="EMBL" id="GU211332">
    <property type="protein sequence ID" value="ACZ98656.1"/>
    <property type="molecule type" value="Genomic_DNA"/>
</dbReference>
<dbReference type="AlphaFoldDB" id="D2KFQ4"/>
<keyword evidence="2" id="KW-0326">Glycosidase</keyword>
<evidence type="ECO:0000256" key="1">
    <source>
        <dbReference type="ARBA" id="ARBA00022801"/>
    </source>
</evidence>
<accession>D2KFQ4</accession>
<dbReference type="GO" id="GO:0005975">
    <property type="term" value="P:carbohydrate metabolic process"/>
    <property type="evidence" value="ECO:0007669"/>
    <property type="project" value="InterPro"/>
</dbReference>
<dbReference type="Pfam" id="PF00128">
    <property type="entry name" value="Alpha-amylase"/>
    <property type="match status" value="1"/>
</dbReference>
<protein>
    <submittedName>
        <fullName evidence="4">Amylase</fullName>
    </submittedName>
</protein>
<dbReference type="PANTHER" id="PTHR10357:SF210">
    <property type="entry name" value="MALTODEXTRIN GLUCOSIDASE"/>
    <property type="match status" value="1"/>
</dbReference>
<dbReference type="SUPFAM" id="SSF51011">
    <property type="entry name" value="Glycosyl hydrolase domain"/>
    <property type="match status" value="1"/>
</dbReference>
<dbReference type="InterPro" id="IPR013780">
    <property type="entry name" value="Glyco_hydro_b"/>
</dbReference>
<dbReference type="InterPro" id="IPR017853">
    <property type="entry name" value="GH"/>
</dbReference>
<dbReference type="GO" id="GO:0016798">
    <property type="term" value="F:hydrolase activity, acting on glycosyl bonds"/>
    <property type="evidence" value="ECO:0007669"/>
    <property type="project" value="UniProtKB-KW"/>
</dbReference>
<evidence type="ECO:0000256" key="2">
    <source>
        <dbReference type="ARBA" id="ARBA00023295"/>
    </source>
</evidence>
<dbReference type="Gene3D" id="2.60.40.1180">
    <property type="entry name" value="Golgi alpha-mannosidase II"/>
    <property type="match status" value="1"/>
</dbReference>
<dbReference type="PANTHER" id="PTHR10357">
    <property type="entry name" value="ALPHA-AMYLASE FAMILY MEMBER"/>
    <property type="match status" value="1"/>
</dbReference>
<organism evidence="4">
    <name type="scientific">Cellulosilyticum ruminicola</name>
    <dbReference type="NCBI Taxonomy" id="425254"/>
    <lineage>
        <taxon>Bacteria</taxon>
        <taxon>Bacillati</taxon>
        <taxon>Bacillota</taxon>
        <taxon>Clostridia</taxon>
        <taxon>Lachnospirales</taxon>
        <taxon>Cellulosilyticaceae</taxon>
        <taxon>Cellulosilyticum</taxon>
    </lineage>
</organism>
<proteinExistence type="predicted"/>
<evidence type="ECO:0000313" key="4">
    <source>
        <dbReference type="EMBL" id="ACZ98656.1"/>
    </source>
</evidence>
<sequence length="267" mass="31058">MDQDFFRGLRKFVDSKKEDFWLMGEMVHGDYRRLVAPDLLNSSTNYECYKGIYSSHNDKNYFEINHSLNRLFAQGGLYQGFKLYNFVDNHDVTRIGSILKNKNHITNVYTVLFTMPGIPSIYYGSEWMIEGEKSRESDDNLRPALEIEDFAQRDDTLIQHIKKLSEARSQFKALSCGEYKQVIVKNEQLVYARSYENENVYVVLNLADYEETLSFRIEVETVVKDYLDDKNVYEVQNGGISVNVPACTGMILVANKKEKLEKLEKEV</sequence>
<dbReference type="SUPFAM" id="SSF51445">
    <property type="entry name" value="(Trans)glycosidases"/>
    <property type="match status" value="1"/>
</dbReference>